<feature type="domain" description="DUF4842" evidence="1">
    <location>
        <begin position="547"/>
        <end position="752"/>
    </location>
</feature>
<dbReference type="EMBL" id="VWMK01000033">
    <property type="protein sequence ID" value="KAA3757442.1"/>
    <property type="molecule type" value="Genomic_DNA"/>
</dbReference>
<evidence type="ECO:0000313" key="3">
    <source>
        <dbReference type="Proteomes" id="UP000422221"/>
    </source>
</evidence>
<proteinExistence type="predicted"/>
<dbReference type="PROSITE" id="PS51257">
    <property type="entry name" value="PROKAR_LIPOPROTEIN"/>
    <property type="match status" value="1"/>
</dbReference>
<evidence type="ECO:0000313" key="2">
    <source>
        <dbReference type="EMBL" id="KAA3757442.1"/>
    </source>
</evidence>
<evidence type="ECO:0000259" key="1">
    <source>
        <dbReference type="Pfam" id="PF16130"/>
    </source>
</evidence>
<gene>
    <name evidence="2" type="ORF">F3F73_22190</name>
</gene>
<dbReference type="AlphaFoldDB" id="A0A7J4XCN0"/>
<sequence length="766" mass="85062">MKFNLCKSSTVSLLVGAVAFTSCVDNDKNLFDVEKTKELYQSSFPVQNIDPSMDWKTTQGVNVSVSVNEDMGTNYKVQLFDANPLNKNSNARLLAEGYANQDMKLETTMDCPTALTTVFVARVDNKGRYIVKPANISNGRVAVAFGNGNTIVSRATRSVDFTVPTMEAPYSEQEIASKLQEATEIQQDWNLGAMQNWDKNKYEGYDIFNTPNNQPRFFKITSPCTDILYSSGSATIKVIVATKLTLTKTPDLSGHVELIVVAGGEIVISDGLKLSRTSQITVLGDGKITGEKLELTNVGSANPNYNAGTIELDKFTMSEPNGLIYNCGTFKVDNLDIRNNTTKLVNQGKAYIEETHTRCTIENGCYLEVEDFDGVLRLGELSSATIETYNKNRGDNPDLTLGKNSILNIEKAYLTEEHFHGPSNGYALVKIEEVEQLNNFQSAGNIYYEIKEFDDDISTEKWMDRFYDALKNSEGTISKFGESPITIPAGDCTGEGNTPNESGEEIEVNPMNYTYAFEDNYPSAGDYDFNDIVLNVSTEYTKEKSTNAIKSIQYNITLSAVGATKQLGAALRLVDVNKSAIASVSFDGRTEMRSTLANSMFENSAIESNGNEVVIPLFGDAHQVYGFGGNSRPMLNTDQQRTNEVYTLKVIITLTDQSKTAPVLTKDNLDFFIAYSMGNQSPRTEIHLYEFRKYGATANGNVHKENLDAAGNLTWGISVPEFKYPTEMTKITDAYPQFEAWAQNHTSNLDWYKYPTDKTDKKYIFE</sequence>
<dbReference type="Pfam" id="PF16130">
    <property type="entry name" value="DUF4842"/>
    <property type="match status" value="1"/>
</dbReference>
<dbReference type="NCBIfam" id="TIGR04456">
    <property type="entry name" value="LruC_dom"/>
    <property type="match status" value="1"/>
</dbReference>
<protein>
    <submittedName>
        <fullName evidence="2">LruC domain-containing protein</fullName>
    </submittedName>
</protein>
<reference evidence="2 3" key="1">
    <citation type="journal article" date="2019" name="Nat. Med.">
        <title>A library of human gut bacterial isolates paired with longitudinal multiomics data enables mechanistic microbiome research.</title>
        <authorList>
            <person name="Poyet M."/>
            <person name="Groussin M."/>
            <person name="Gibbons S.M."/>
            <person name="Avila-Pacheco J."/>
            <person name="Jiang X."/>
            <person name="Kearney S.M."/>
            <person name="Perrotta A.R."/>
            <person name="Berdy B."/>
            <person name="Zhao S."/>
            <person name="Lieberman T.D."/>
            <person name="Swanson P.K."/>
            <person name="Smith M."/>
            <person name="Roesemann S."/>
            <person name="Alexander J.E."/>
            <person name="Rich S.A."/>
            <person name="Livny J."/>
            <person name="Vlamakis H."/>
            <person name="Clish C."/>
            <person name="Bullock K."/>
            <person name="Deik A."/>
            <person name="Scott J."/>
            <person name="Pierce K.A."/>
            <person name="Xavier R.J."/>
            <person name="Alm E.J."/>
        </authorList>
    </citation>
    <scope>NUCLEOTIDE SEQUENCE [LARGE SCALE GENOMIC DNA]</scope>
    <source>
        <strain evidence="2 3">BIOML-A10</strain>
    </source>
</reference>
<accession>A0A7J4XCN0</accession>
<dbReference type="InterPro" id="IPR031025">
    <property type="entry name" value="LruC_dom"/>
</dbReference>
<dbReference type="InterPro" id="IPR032295">
    <property type="entry name" value="DUF4842"/>
</dbReference>
<comment type="caution">
    <text evidence="2">The sequence shown here is derived from an EMBL/GenBank/DDBJ whole genome shotgun (WGS) entry which is preliminary data.</text>
</comment>
<organism evidence="2 3">
    <name type="scientific">Bacteroides salyersiae</name>
    <dbReference type="NCBI Taxonomy" id="291644"/>
    <lineage>
        <taxon>Bacteria</taxon>
        <taxon>Pseudomonadati</taxon>
        <taxon>Bacteroidota</taxon>
        <taxon>Bacteroidia</taxon>
        <taxon>Bacteroidales</taxon>
        <taxon>Bacteroidaceae</taxon>
        <taxon>Bacteroides</taxon>
    </lineage>
</organism>
<name>A0A7J4XCN0_9BACE</name>
<dbReference type="RefSeq" id="WP_005923366.1">
    <property type="nucleotide sequence ID" value="NZ_CABKSE010000001.1"/>
</dbReference>
<dbReference type="Proteomes" id="UP000422221">
    <property type="component" value="Unassembled WGS sequence"/>
</dbReference>